<dbReference type="AlphaFoldDB" id="A0A0C3CMX5"/>
<dbReference type="Pfam" id="PF11905">
    <property type="entry name" value="DUF3425"/>
    <property type="match status" value="1"/>
</dbReference>
<feature type="compositionally biased region" description="Polar residues" evidence="1">
    <location>
        <begin position="209"/>
        <end position="219"/>
    </location>
</feature>
<dbReference type="SUPFAM" id="SSF57959">
    <property type="entry name" value="Leucine zipper domain"/>
    <property type="match status" value="1"/>
</dbReference>
<feature type="compositionally biased region" description="Low complexity" evidence="1">
    <location>
        <begin position="240"/>
        <end position="256"/>
    </location>
</feature>
<reference evidence="4" key="2">
    <citation type="submission" date="2015-01" db="EMBL/GenBank/DDBJ databases">
        <title>Evolutionary Origins and Diversification of the Mycorrhizal Mutualists.</title>
        <authorList>
            <consortium name="DOE Joint Genome Institute"/>
            <consortium name="Mycorrhizal Genomics Consortium"/>
            <person name="Kohler A."/>
            <person name="Kuo A."/>
            <person name="Nagy L.G."/>
            <person name="Floudas D."/>
            <person name="Copeland A."/>
            <person name="Barry K.W."/>
            <person name="Cichocki N."/>
            <person name="Veneault-Fourrey C."/>
            <person name="LaButti K."/>
            <person name="Lindquist E.A."/>
            <person name="Lipzen A."/>
            <person name="Lundell T."/>
            <person name="Morin E."/>
            <person name="Murat C."/>
            <person name="Riley R."/>
            <person name="Ohm R."/>
            <person name="Sun H."/>
            <person name="Tunlid A."/>
            <person name="Henrissat B."/>
            <person name="Grigoriev I.V."/>
            <person name="Hibbett D.S."/>
            <person name="Martin F."/>
        </authorList>
    </citation>
    <scope>NUCLEOTIDE SEQUENCE [LARGE SCALE GENOMIC DNA]</scope>
    <source>
        <strain evidence="4">F 1598</strain>
    </source>
</reference>
<reference evidence="3 4" key="1">
    <citation type="submission" date="2014-04" db="EMBL/GenBank/DDBJ databases">
        <authorList>
            <consortium name="DOE Joint Genome Institute"/>
            <person name="Kuo A."/>
            <person name="Tarkka M."/>
            <person name="Buscot F."/>
            <person name="Kohler A."/>
            <person name="Nagy L.G."/>
            <person name="Floudas D."/>
            <person name="Copeland A."/>
            <person name="Barry K.W."/>
            <person name="Cichocki N."/>
            <person name="Veneault-Fourrey C."/>
            <person name="LaButti K."/>
            <person name="Lindquist E.A."/>
            <person name="Lipzen A."/>
            <person name="Lundell T."/>
            <person name="Morin E."/>
            <person name="Murat C."/>
            <person name="Sun H."/>
            <person name="Tunlid A."/>
            <person name="Henrissat B."/>
            <person name="Grigoriev I.V."/>
            <person name="Hibbett D.S."/>
            <person name="Martin F."/>
            <person name="Nordberg H.P."/>
            <person name="Cantor M.N."/>
            <person name="Hua S.X."/>
        </authorList>
    </citation>
    <scope>NUCLEOTIDE SEQUENCE [LARGE SCALE GENOMIC DNA]</scope>
    <source>
        <strain evidence="3 4">F 1598</strain>
    </source>
</reference>
<sequence>MPASKDTTRDRSLSGDFEESDEESHVEGGDGAHPPGKPGRKKNPNSQAARRDQNRIAQREFRLRKQQRIRDLEARVELLSGGKDEAMGEMSNILKDLMQENQTLRGLLQGVSAFIGQGAGGLLPKLGWEMADFTNFVNRSETDTAWESYQMRKKAAASGSGSGLKRSAEDDVNGHAKKARGSSGQDKDGEYSMLLPLNRGGAPVPVNTLYPTSSRSPQEANGIFSDLMRGSTGSPMFIQSPSATTSSAPYPSTSSTGVNSFPSNYDGMPPMSMGAEASMAMPAFRASTNGSKAASQRVSDTPPDQAEDDGDPKGTEAMKLIHYHLDNFTRNSAYCLPSSLRPTSVQRSVHHEGAIDLILHPEVRDRMILMRGRFDLADCMFDYRQNVTIHGDDVLAHSNWEISETWLRKYGFLVQQPTLNVSNRWRRERGEPELRLVDIAPVDATTST</sequence>
<feature type="compositionally biased region" description="Polar residues" evidence="1">
    <location>
        <begin position="286"/>
        <end position="299"/>
    </location>
</feature>
<evidence type="ECO:0000259" key="2">
    <source>
        <dbReference type="PROSITE" id="PS00036"/>
    </source>
</evidence>
<feature type="region of interest" description="Disordered" evidence="1">
    <location>
        <begin position="286"/>
        <end position="314"/>
    </location>
</feature>
<dbReference type="InterPro" id="IPR021833">
    <property type="entry name" value="DUF3425"/>
</dbReference>
<dbReference type="HOGENOM" id="CLU_042441_0_0_1"/>
<accession>A0A0C3CMX5</accession>
<name>A0A0C3CMX5_PILCF</name>
<gene>
    <name evidence="3" type="ORF">PILCRDRAFT_811544</name>
</gene>
<feature type="compositionally biased region" description="Basic and acidic residues" evidence="1">
    <location>
        <begin position="1"/>
        <end position="13"/>
    </location>
</feature>
<dbReference type="PROSITE" id="PS00036">
    <property type="entry name" value="BZIP_BASIC"/>
    <property type="match status" value="1"/>
</dbReference>
<feature type="domain" description="BZIP" evidence="2">
    <location>
        <begin position="50"/>
        <end position="64"/>
    </location>
</feature>
<dbReference type="PANTHER" id="PTHR38116:SF9">
    <property type="entry name" value="BZIP DOMAIN-CONTAINING PROTEIN"/>
    <property type="match status" value="1"/>
</dbReference>
<dbReference type="InterPro" id="IPR004827">
    <property type="entry name" value="bZIP"/>
</dbReference>
<evidence type="ECO:0000313" key="3">
    <source>
        <dbReference type="EMBL" id="KIM91027.1"/>
    </source>
</evidence>
<protein>
    <recommendedName>
        <fullName evidence="2">BZIP domain-containing protein</fullName>
    </recommendedName>
</protein>
<dbReference type="GO" id="GO:0003700">
    <property type="term" value="F:DNA-binding transcription factor activity"/>
    <property type="evidence" value="ECO:0007669"/>
    <property type="project" value="InterPro"/>
</dbReference>
<keyword evidence="4" id="KW-1185">Reference proteome</keyword>
<dbReference type="STRING" id="765440.A0A0C3CMX5"/>
<feature type="region of interest" description="Disordered" evidence="1">
    <location>
        <begin position="156"/>
        <end position="262"/>
    </location>
</feature>
<evidence type="ECO:0000256" key="1">
    <source>
        <dbReference type="SAM" id="MobiDB-lite"/>
    </source>
</evidence>
<dbReference type="Pfam" id="PF00170">
    <property type="entry name" value="bZIP_1"/>
    <property type="match status" value="1"/>
</dbReference>
<dbReference type="PANTHER" id="PTHR38116">
    <property type="entry name" value="CHROMOSOME 7, WHOLE GENOME SHOTGUN SEQUENCE"/>
    <property type="match status" value="1"/>
</dbReference>
<evidence type="ECO:0000313" key="4">
    <source>
        <dbReference type="Proteomes" id="UP000054166"/>
    </source>
</evidence>
<dbReference type="CDD" id="cd14688">
    <property type="entry name" value="bZIP_YAP"/>
    <property type="match status" value="1"/>
</dbReference>
<proteinExistence type="predicted"/>
<dbReference type="EMBL" id="KN832972">
    <property type="protein sequence ID" value="KIM91027.1"/>
    <property type="molecule type" value="Genomic_DNA"/>
</dbReference>
<dbReference type="InterPro" id="IPR046347">
    <property type="entry name" value="bZIP_sf"/>
</dbReference>
<dbReference type="SMART" id="SM00338">
    <property type="entry name" value="BRLZ"/>
    <property type="match status" value="1"/>
</dbReference>
<dbReference type="OrthoDB" id="2245989at2759"/>
<organism evidence="3 4">
    <name type="scientific">Piloderma croceum (strain F 1598)</name>
    <dbReference type="NCBI Taxonomy" id="765440"/>
    <lineage>
        <taxon>Eukaryota</taxon>
        <taxon>Fungi</taxon>
        <taxon>Dikarya</taxon>
        <taxon>Basidiomycota</taxon>
        <taxon>Agaricomycotina</taxon>
        <taxon>Agaricomycetes</taxon>
        <taxon>Agaricomycetidae</taxon>
        <taxon>Atheliales</taxon>
        <taxon>Atheliaceae</taxon>
        <taxon>Piloderma</taxon>
    </lineage>
</organism>
<dbReference type="Gene3D" id="1.20.5.170">
    <property type="match status" value="1"/>
</dbReference>
<feature type="region of interest" description="Disordered" evidence="1">
    <location>
        <begin position="1"/>
        <end position="55"/>
    </location>
</feature>
<dbReference type="Proteomes" id="UP000054166">
    <property type="component" value="Unassembled WGS sequence"/>
</dbReference>
<dbReference type="InParanoid" id="A0A0C3CMX5"/>